<feature type="transmembrane region" description="Helical" evidence="1">
    <location>
        <begin position="18"/>
        <end position="37"/>
    </location>
</feature>
<feature type="transmembrane region" description="Helical" evidence="1">
    <location>
        <begin position="294"/>
        <end position="315"/>
    </location>
</feature>
<proteinExistence type="predicted"/>
<reference evidence="3" key="1">
    <citation type="submission" date="2023-07" db="EMBL/GenBank/DDBJ databases">
        <title>Genome sequencing of Purple Non-Sulfur Bacteria from various extreme environments.</title>
        <authorList>
            <person name="Mayer M."/>
        </authorList>
    </citation>
    <scope>NUCLEOTIDE SEQUENCE [LARGE SCALE GENOMIC DNA]</scope>
    <source>
        <strain evidence="3">DSM 17935</strain>
    </source>
</reference>
<dbReference type="EMBL" id="JAOQNS010000012">
    <property type="protein sequence ID" value="MCW2309419.1"/>
    <property type="molecule type" value="Genomic_DNA"/>
</dbReference>
<evidence type="ECO:0000256" key="1">
    <source>
        <dbReference type="SAM" id="Phobius"/>
    </source>
</evidence>
<keyword evidence="1" id="KW-0812">Transmembrane</keyword>
<keyword evidence="3" id="KW-1185">Reference proteome</keyword>
<evidence type="ECO:0008006" key="4">
    <source>
        <dbReference type="Google" id="ProtNLM"/>
    </source>
</evidence>
<accession>A0ABT3HGE2</accession>
<keyword evidence="1" id="KW-0472">Membrane</keyword>
<gene>
    <name evidence="2" type="ORF">M2319_003773</name>
</gene>
<evidence type="ECO:0000313" key="3">
    <source>
        <dbReference type="Proteomes" id="UP001209755"/>
    </source>
</evidence>
<keyword evidence="1" id="KW-1133">Transmembrane helix</keyword>
<comment type="caution">
    <text evidence="2">The sequence shown here is derived from an EMBL/GenBank/DDBJ whole genome shotgun (WGS) entry which is preliminary data.</text>
</comment>
<evidence type="ECO:0000313" key="2">
    <source>
        <dbReference type="EMBL" id="MCW2309419.1"/>
    </source>
</evidence>
<dbReference type="Proteomes" id="UP001209755">
    <property type="component" value="Unassembled WGS sequence"/>
</dbReference>
<dbReference type="RefSeq" id="WP_264603001.1">
    <property type="nucleotide sequence ID" value="NZ_JAOQNS010000012.1"/>
</dbReference>
<protein>
    <recommendedName>
        <fullName evidence="4">DUF4350 domain-containing protein</fullName>
    </recommendedName>
</protein>
<name>A0ABT3HGE2_9HYPH</name>
<organism evidence="2 3">
    <name type="scientific">Rhodobium gokarnense</name>
    <dbReference type="NCBI Taxonomy" id="364296"/>
    <lineage>
        <taxon>Bacteria</taxon>
        <taxon>Pseudomonadati</taxon>
        <taxon>Pseudomonadota</taxon>
        <taxon>Alphaproteobacteria</taxon>
        <taxon>Hyphomicrobiales</taxon>
        <taxon>Rhodobiaceae</taxon>
        <taxon>Rhodobium</taxon>
    </lineage>
</organism>
<sequence>MSATTITGRPRGPRAETVLIAVFVVLVVGIVGYGLTLRQQALRSSTTGFDGLQAWLSSDGLSAQGFSGGWQIDQSTIGLLVLPIYDTRPDKARPTPETSEQLLLQQDENDLTYTVIRDKARRVDALIALPKWRSAMRLERLGHPLLRVEPSRLEAMLRQLIGARTARITYSNRAFTGFRYGTEAGRALTAEVYAAQLFDAPGCKPMIGRPGAMLLADCPLAARDGKRRVLILSDPDLLNNHGLRLGDNAFIARNLFRQLAGDRNIVIDYSLSNWLHAPRDAARRERSWADLKRFFSPPFTLLWLGAALTFALFLWRGARRYGPVRAGGGGLGASKTVAIAARARLMRLADQDGAMVKDYARARLAATAAAMVGPAEGHRIAGSDAFLKYLRRRHPAYAEPLAAALSAIDALPQRVGANEAMQHVDRLERILEQITHDT</sequence>